<feature type="transmembrane region" description="Helical" evidence="2">
    <location>
        <begin position="58"/>
        <end position="78"/>
    </location>
</feature>
<evidence type="ECO:0000313" key="3">
    <source>
        <dbReference type="EMBL" id="MFC4110476.1"/>
    </source>
</evidence>
<protein>
    <submittedName>
        <fullName evidence="3">Uncharacterized protein</fullName>
    </submittedName>
</protein>
<comment type="caution">
    <text evidence="3">The sequence shown here is derived from an EMBL/GenBank/DDBJ whole genome shotgun (WGS) entry which is preliminary data.</text>
</comment>
<dbReference type="EMBL" id="JBHSBN010000042">
    <property type="protein sequence ID" value="MFC4110476.1"/>
    <property type="molecule type" value="Genomic_DNA"/>
</dbReference>
<sequence>MFIAQRIGSMTIRRDRDSGCPAGQQDRTGRGPTRHVRAPVRRAGLALMRDPSCRRRDLIVLVSIAVVAGLVVGFVAGLCAYRASRRWCAACGDILTCPTCRVLSGSRADWPERVR</sequence>
<feature type="region of interest" description="Disordered" evidence="1">
    <location>
        <begin position="14"/>
        <end position="35"/>
    </location>
</feature>
<keyword evidence="2" id="KW-0472">Membrane</keyword>
<organism evidence="3 4">
    <name type="scientific">Micromonospora zhanjiangensis</name>
    <dbReference type="NCBI Taxonomy" id="1522057"/>
    <lineage>
        <taxon>Bacteria</taxon>
        <taxon>Bacillati</taxon>
        <taxon>Actinomycetota</taxon>
        <taxon>Actinomycetes</taxon>
        <taxon>Micromonosporales</taxon>
        <taxon>Micromonosporaceae</taxon>
        <taxon>Micromonospora</taxon>
    </lineage>
</organism>
<keyword evidence="2" id="KW-0812">Transmembrane</keyword>
<evidence type="ECO:0000256" key="2">
    <source>
        <dbReference type="SAM" id="Phobius"/>
    </source>
</evidence>
<keyword evidence="4" id="KW-1185">Reference proteome</keyword>
<reference evidence="4" key="1">
    <citation type="journal article" date="2019" name="Int. J. Syst. Evol. Microbiol.">
        <title>The Global Catalogue of Microorganisms (GCM) 10K type strain sequencing project: providing services to taxonomists for standard genome sequencing and annotation.</title>
        <authorList>
            <consortium name="The Broad Institute Genomics Platform"/>
            <consortium name="The Broad Institute Genome Sequencing Center for Infectious Disease"/>
            <person name="Wu L."/>
            <person name="Ma J."/>
        </authorList>
    </citation>
    <scope>NUCLEOTIDE SEQUENCE [LARGE SCALE GENOMIC DNA]</scope>
    <source>
        <strain evidence="4">2902at01</strain>
    </source>
</reference>
<accession>A0ABV8KWV8</accession>
<evidence type="ECO:0000256" key="1">
    <source>
        <dbReference type="SAM" id="MobiDB-lite"/>
    </source>
</evidence>
<gene>
    <name evidence="3" type="ORF">ACFOX0_31725</name>
</gene>
<dbReference type="RefSeq" id="WP_377552908.1">
    <property type="nucleotide sequence ID" value="NZ_JBHSBN010000042.1"/>
</dbReference>
<proteinExistence type="predicted"/>
<name>A0ABV8KWV8_9ACTN</name>
<dbReference type="Proteomes" id="UP001595868">
    <property type="component" value="Unassembled WGS sequence"/>
</dbReference>
<evidence type="ECO:0000313" key="4">
    <source>
        <dbReference type="Proteomes" id="UP001595868"/>
    </source>
</evidence>
<keyword evidence="2" id="KW-1133">Transmembrane helix</keyword>